<organism evidence="3 4">
    <name type="scientific">Aristolochia fimbriata</name>
    <name type="common">White veined hardy Dutchman's pipe vine</name>
    <dbReference type="NCBI Taxonomy" id="158543"/>
    <lineage>
        <taxon>Eukaryota</taxon>
        <taxon>Viridiplantae</taxon>
        <taxon>Streptophyta</taxon>
        <taxon>Embryophyta</taxon>
        <taxon>Tracheophyta</taxon>
        <taxon>Spermatophyta</taxon>
        <taxon>Magnoliopsida</taxon>
        <taxon>Magnoliidae</taxon>
        <taxon>Piperales</taxon>
        <taxon>Aristolochiaceae</taxon>
        <taxon>Aristolochia</taxon>
    </lineage>
</organism>
<dbReference type="PANTHER" id="PTHR13527:SF0">
    <property type="entry name" value="SAYSVFN DOMAIN-CONTAINING PROTEIN 1"/>
    <property type="match status" value="1"/>
</dbReference>
<dbReference type="Pfam" id="PF10260">
    <property type="entry name" value="SAYSvFN"/>
    <property type="match status" value="1"/>
</dbReference>
<dbReference type="InterPro" id="IPR039159">
    <property type="entry name" value="SAYSD1"/>
</dbReference>
<dbReference type="InterPro" id="IPR000626">
    <property type="entry name" value="Ubiquitin-like_dom"/>
</dbReference>
<dbReference type="PANTHER" id="PTHR13527">
    <property type="entry name" value="SAYSVFN DOMAIN-CONTAINING PROTEIN 1"/>
    <property type="match status" value="1"/>
</dbReference>
<keyword evidence="1" id="KW-0812">Transmembrane</keyword>
<sequence length="210" mass="23682">MAEVDIVVRTIGPSRPSHLRVASRIKVAELRKLLASDKRLPLEQLKLVLRGKILRDENNGADVYLDLKEGDSLMVAIAPKPPAGHVGNDDEDDDLRFRIPQSASRWKRTIFTFLQQKMKLPDIMLMVLFSISLKGWAIIVIWFSLAPVAHKWDLGPLYMLGTGFAIILLNLGHRQQGDLSAFSIFNEGFRELPGTLNAERLDRDLRAGQF</sequence>
<evidence type="ECO:0000256" key="1">
    <source>
        <dbReference type="SAM" id="Phobius"/>
    </source>
</evidence>
<name>A0AAV7EU67_ARIFI</name>
<dbReference type="Gene3D" id="3.10.20.90">
    <property type="entry name" value="Phosphatidylinositol 3-kinase Catalytic Subunit, Chain A, domain 1"/>
    <property type="match status" value="1"/>
</dbReference>
<dbReference type="PROSITE" id="PS50053">
    <property type="entry name" value="UBIQUITIN_2"/>
    <property type="match status" value="1"/>
</dbReference>
<evidence type="ECO:0000313" key="4">
    <source>
        <dbReference type="Proteomes" id="UP000825729"/>
    </source>
</evidence>
<dbReference type="AlphaFoldDB" id="A0AAV7EU67"/>
<dbReference type="EMBL" id="JAINDJ010000003">
    <property type="protein sequence ID" value="KAG9452248.1"/>
    <property type="molecule type" value="Genomic_DNA"/>
</dbReference>
<dbReference type="SUPFAM" id="SSF54236">
    <property type="entry name" value="Ubiquitin-like"/>
    <property type="match status" value="1"/>
</dbReference>
<proteinExistence type="predicted"/>
<keyword evidence="1" id="KW-1133">Transmembrane helix</keyword>
<accession>A0AAV7EU67</accession>
<feature type="transmembrane region" description="Helical" evidence="1">
    <location>
        <begin position="155"/>
        <end position="172"/>
    </location>
</feature>
<evidence type="ECO:0000259" key="2">
    <source>
        <dbReference type="PROSITE" id="PS50053"/>
    </source>
</evidence>
<dbReference type="Pfam" id="PF00240">
    <property type="entry name" value="ubiquitin"/>
    <property type="match status" value="1"/>
</dbReference>
<dbReference type="Proteomes" id="UP000825729">
    <property type="component" value="Unassembled WGS sequence"/>
</dbReference>
<keyword evidence="4" id="KW-1185">Reference proteome</keyword>
<comment type="caution">
    <text evidence="3">The sequence shown here is derived from an EMBL/GenBank/DDBJ whole genome shotgun (WGS) entry which is preliminary data.</text>
</comment>
<gene>
    <name evidence="3" type="ORF">H6P81_005152</name>
</gene>
<feature type="transmembrane region" description="Helical" evidence="1">
    <location>
        <begin position="123"/>
        <end position="143"/>
    </location>
</feature>
<feature type="domain" description="Ubiquitin-like" evidence="2">
    <location>
        <begin position="4"/>
        <end position="77"/>
    </location>
</feature>
<keyword evidence="1" id="KW-0472">Membrane</keyword>
<dbReference type="InterPro" id="IPR019387">
    <property type="entry name" value="SAYSvFN_dom"/>
</dbReference>
<dbReference type="CDD" id="cd17039">
    <property type="entry name" value="Ubl_ubiquitin_like"/>
    <property type="match status" value="1"/>
</dbReference>
<evidence type="ECO:0000313" key="3">
    <source>
        <dbReference type="EMBL" id="KAG9452248.1"/>
    </source>
</evidence>
<protein>
    <recommendedName>
        <fullName evidence="2">Ubiquitin-like domain-containing protein</fullName>
    </recommendedName>
</protein>
<reference evidence="3 4" key="1">
    <citation type="submission" date="2021-07" db="EMBL/GenBank/DDBJ databases">
        <title>The Aristolochia fimbriata genome: insights into angiosperm evolution, floral development and chemical biosynthesis.</title>
        <authorList>
            <person name="Jiao Y."/>
        </authorList>
    </citation>
    <scope>NUCLEOTIDE SEQUENCE [LARGE SCALE GENOMIC DNA]</scope>
    <source>
        <strain evidence="3">IBCAS-2021</strain>
        <tissue evidence="3">Leaf</tissue>
    </source>
</reference>
<dbReference type="InterPro" id="IPR029071">
    <property type="entry name" value="Ubiquitin-like_domsf"/>
</dbReference>